<dbReference type="InterPro" id="IPR046453">
    <property type="entry name" value="GpA_ATPase"/>
</dbReference>
<dbReference type="HOGENOM" id="CLU_244627_0_0_1"/>
<dbReference type="Proteomes" id="UP000030106">
    <property type="component" value="Unassembled WGS sequence"/>
</dbReference>
<gene>
    <name evidence="4" type="ORF">BBAD15_g12063</name>
</gene>
<dbReference type="GO" id="GO:0004519">
    <property type="term" value="F:endonuclease activity"/>
    <property type="evidence" value="ECO:0007669"/>
    <property type="project" value="InterPro"/>
</dbReference>
<feature type="domain" description="Phage terminase large subunit GpA ATPase" evidence="2">
    <location>
        <begin position="200"/>
        <end position="447"/>
    </location>
</feature>
<evidence type="ECO:0000259" key="3">
    <source>
        <dbReference type="Pfam" id="PF20454"/>
    </source>
</evidence>
<dbReference type="Pfam" id="PF05136">
    <property type="entry name" value="Phage_portal_2"/>
    <property type="match status" value="1"/>
</dbReference>
<reference evidence="4 5" key="1">
    <citation type="submission" date="2012-10" db="EMBL/GenBank/DDBJ databases">
        <title>Genome sequencing and analysis of entomopathogenic fungi Beauveria bassiana D1-5.</title>
        <authorList>
            <person name="Li Q."/>
            <person name="Wang L."/>
            <person name="Zhang Z."/>
            <person name="Wang Q."/>
            <person name="Ren J."/>
            <person name="Wang M."/>
            <person name="Xu W."/>
            <person name="Wang J."/>
            <person name="Lu Y."/>
            <person name="Du Q."/>
            <person name="Sun Z."/>
        </authorList>
    </citation>
    <scope>NUCLEOTIDE SEQUENCE [LARGE SCALE GENOMIC DNA]</scope>
    <source>
        <strain evidence="4 5">D1-5</strain>
    </source>
</reference>
<proteinExistence type="inferred from homology"/>
<feature type="compositionally biased region" description="Basic and acidic residues" evidence="1">
    <location>
        <begin position="44"/>
        <end position="53"/>
    </location>
</feature>
<evidence type="ECO:0000313" key="5">
    <source>
        <dbReference type="Proteomes" id="UP000030106"/>
    </source>
</evidence>
<evidence type="ECO:0000259" key="2">
    <source>
        <dbReference type="Pfam" id="PF05876"/>
    </source>
</evidence>
<dbReference type="STRING" id="1245745.A0A0A2V4M4"/>
<dbReference type="GO" id="GO:0019068">
    <property type="term" value="P:virion assembly"/>
    <property type="evidence" value="ECO:0007669"/>
    <property type="project" value="InterPro"/>
</dbReference>
<dbReference type="InterPro" id="IPR008866">
    <property type="entry name" value="Phage_lambda_GpA-like"/>
</dbReference>
<accession>A0A0A2V4M4</accession>
<sequence>MNQSQYAQHSGVDRKTIGRWIKAGRFIVMDGDLIDVEASDAALKKNRDGKDPRATNAKKQKGSVAESENREEIEDAARAIILTEGADLTREEAARIRENYMALLAKLQYEKDSGQLVELAVAEEVLFNAFRQQRDAWLNWPSRVAPLIAADLDSLESLNLTRQKIERLQLSVRKGWTPPPRISVPQWADDYRKLAKEAGSTSGNWETSTVEIARGPMLAATESGVHIITVMCCTQLMKTALLENLFGYFAHLDPCPMLLLQPKEEAAEQFSKERISPLVRVTPVLRRLIGDSKQKSSKETILYKSFTGGFLALAGAGSPDNLARRPIRVLLADEVDKYPITREGDPIALAEERTATFGLSWLSVRACSPTVEDESRIADSYEESDQRRASVVCPHCGHRQFPDFFKHVQWPKDGDKHLTKSAMLHCECCGAGWSEGERLRALQTIRWHQTRPFECCGERHAPLMMYDQAWRAEDGGSVDKVWRWSESERHAVYRAVCPDCGREAVDNHHAGYQASKLFSPWQKDKPSDIAEKYIKAKGDPDKEQAWWNTQMGLPHRPNHGKQLPVDILLARREVFPAKVPDGVALLTAGVDTQDDRFEIEVIGWGKNEESWSVSHDVIYGDLETDEPWRRLDAYLKQVWRRADGRGLTIMAACMDSGGHHTQKVYEFAKERLGRRIWAIKGESAQGGKRNPVWPTKRPSSKSKAQFRPIILGVNAAKDVVRGRLHLEPPAPGMPAAGYMHFPDDRDIGYFNQLLAERLAYKVVAGQRFSVWEAIPGRANEALDCRVYGYAALCGLMHMGLKLNVRAANLEANPDKFVPAPAEPEEKISYELPGVIIEEPAPVKLQILGPDGNPVRPARPSMLTGGSRVPYDAADSFSDQLANWQPALWSPDNEINIYRDRIVSRARDLVRNDGWACGAVTRLLDNAVGANFRPIMKPDYRVLRMITGNKAFDASWAEEYGKALDGHWRTWSNDPGRYCDVERKLTVSQMLRLGFRHKLIDGDALAVLQYRTDRLGRGRGRFATTVQIVDPDRLSNPQQNFDMPHIRGGVEIDDDGAPVAYHIREAHIGDWWSGAKTMTWQRIPRETSWGRPHVVHDFDHERGAQHRGNGILTPVVQRLKMLVKYDQSELEAAILNAIFAAYIESPYDPAMVESALGENFEEGLGVYQDGRVDFHKDQRLTLQNGSRMPILYPGEKINTVNASRPYSNFEVFESALLRNFSSGIGLSPQQVTQDWSDVNYSSARSSLLEAWKTLTRRRDDFSTGFAQPILTAFAEEVHDNEDLPLPAGAPDFIEARAAYSRARWMGPGRGWVDPVAEKKGAILGLDAGLSTLEIEVGENVGEDWEEVLDQRQREIESCIKRGLPLPSWAQADQFASQTITDPEEK</sequence>
<evidence type="ECO:0000313" key="4">
    <source>
        <dbReference type="EMBL" id="KGQ02721.1"/>
    </source>
</evidence>
<organism evidence="4 5">
    <name type="scientific">Beauveria bassiana D1-5</name>
    <dbReference type="NCBI Taxonomy" id="1245745"/>
    <lineage>
        <taxon>Eukaryota</taxon>
        <taxon>Fungi</taxon>
        <taxon>Dikarya</taxon>
        <taxon>Ascomycota</taxon>
        <taxon>Pezizomycotina</taxon>
        <taxon>Sordariomycetes</taxon>
        <taxon>Hypocreomycetidae</taxon>
        <taxon>Hypocreales</taxon>
        <taxon>Cordycipitaceae</taxon>
        <taxon>Beauveria</taxon>
    </lineage>
</organism>
<dbReference type="NCBIfam" id="TIGR01539">
    <property type="entry name" value="portal_lambda"/>
    <property type="match status" value="1"/>
</dbReference>
<protein>
    <submittedName>
        <fullName evidence="4">Portal protein B</fullName>
    </submittedName>
</protein>
<evidence type="ECO:0000256" key="1">
    <source>
        <dbReference type="SAM" id="MobiDB-lite"/>
    </source>
</evidence>
<dbReference type="InterPro" id="IPR006429">
    <property type="entry name" value="Phage_lambda_portal"/>
</dbReference>
<feature type="domain" description="Terminase large subunit GpA endonuclease" evidence="3">
    <location>
        <begin position="509"/>
        <end position="799"/>
    </location>
</feature>
<dbReference type="Pfam" id="PF05876">
    <property type="entry name" value="GpA_ATPase"/>
    <property type="match status" value="1"/>
</dbReference>
<dbReference type="Pfam" id="PF20454">
    <property type="entry name" value="GpA_nuclease"/>
    <property type="match status" value="1"/>
</dbReference>
<dbReference type="GO" id="GO:0005198">
    <property type="term" value="F:structural molecule activity"/>
    <property type="evidence" value="ECO:0007669"/>
    <property type="project" value="InterPro"/>
</dbReference>
<dbReference type="InterPro" id="IPR051220">
    <property type="entry name" value="TFA_Chaperone"/>
</dbReference>
<dbReference type="PANTHER" id="PTHR34413:SF2">
    <property type="entry name" value="PROPHAGE TAIL FIBER ASSEMBLY PROTEIN HOMOLOG TFAE-RELATED"/>
    <property type="match status" value="1"/>
</dbReference>
<dbReference type="GO" id="GO:0005524">
    <property type="term" value="F:ATP binding"/>
    <property type="evidence" value="ECO:0007669"/>
    <property type="project" value="InterPro"/>
</dbReference>
<dbReference type="PANTHER" id="PTHR34413">
    <property type="entry name" value="PROPHAGE TAIL FIBER ASSEMBLY PROTEIN HOMOLOG TFAE-RELATED-RELATED"/>
    <property type="match status" value="1"/>
</dbReference>
<feature type="region of interest" description="Disordered" evidence="1">
    <location>
        <begin position="44"/>
        <end position="70"/>
    </location>
</feature>
<dbReference type="InterPro" id="IPR046454">
    <property type="entry name" value="GpA_endonuclease"/>
</dbReference>
<dbReference type="HAMAP" id="MF_04144">
    <property type="entry name" value="TERL_LAMBDA"/>
    <property type="match status" value="1"/>
</dbReference>
<comment type="caution">
    <text evidence="4">The sequence shown here is derived from an EMBL/GenBank/DDBJ whole genome shotgun (WGS) entry which is preliminary data.</text>
</comment>
<name>A0A0A2V4M4_BEABA</name>
<dbReference type="GO" id="GO:0016887">
    <property type="term" value="F:ATP hydrolysis activity"/>
    <property type="evidence" value="ECO:0007669"/>
    <property type="project" value="InterPro"/>
</dbReference>
<dbReference type="EMBL" id="ANFO01001397">
    <property type="protein sequence ID" value="KGQ02721.1"/>
    <property type="molecule type" value="Genomic_DNA"/>
</dbReference>